<feature type="domain" description="PucR C-terminal helix-turn-helix" evidence="2">
    <location>
        <begin position="321"/>
        <end position="376"/>
    </location>
</feature>
<evidence type="ECO:0000259" key="3">
    <source>
        <dbReference type="Pfam" id="PF17853"/>
    </source>
</evidence>
<dbReference type="InterPro" id="IPR042070">
    <property type="entry name" value="PucR_C-HTH_sf"/>
</dbReference>
<comment type="similarity">
    <text evidence="1">Belongs to the CdaR family.</text>
</comment>
<dbReference type="Pfam" id="PF13556">
    <property type="entry name" value="HTH_30"/>
    <property type="match status" value="1"/>
</dbReference>
<dbReference type="InterPro" id="IPR051448">
    <property type="entry name" value="CdaR-like_regulators"/>
</dbReference>
<evidence type="ECO:0000259" key="2">
    <source>
        <dbReference type="Pfam" id="PF13556"/>
    </source>
</evidence>
<name>A0A2U3NGD0_9MYCO</name>
<dbReference type="OrthoDB" id="5051269at2"/>
<dbReference type="EMBL" id="FTRV01000015">
    <property type="protein sequence ID" value="SPM30606.1"/>
    <property type="molecule type" value="Genomic_DNA"/>
</dbReference>
<accession>A0A2U3NGD0</accession>
<dbReference type="InterPro" id="IPR025736">
    <property type="entry name" value="PucR_C-HTH_dom"/>
</dbReference>
<dbReference type="AlphaFoldDB" id="A0A2U3NGD0"/>
<protein>
    <submittedName>
        <fullName evidence="4">LysR family transcriptional regulator</fullName>
    </submittedName>
</protein>
<dbReference type="Proteomes" id="UP000241595">
    <property type="component" value="Unassembled WGS sequence"/>
</dbReference>
<organism evidence="4 5">
    <name type="scientific">Mycobacterium terramassiliense</name>
    <dbReference type="NCBI Taxonomy" id="1841859"/>
    <lineage>
        <taxon>Bacteria</taxon>
        <taxon>Bacillati</taxon>
        <taxon>Actinomycetota</taxon>
        <taxon>Actinomycetes</taxon>
        <taxon>Mycobacteriales</taxon>
        <taxon>Mycobacteriaceae</taxon>
        <taxon>Mycobacterium</taxon>
    </lineage>
</organism>
<dbReference type="Pfam" id="PF17853">
    <property type="entry name" value="GGDEF_2"/>
    <property type="match status" value="1"/>
</dbReference>
<feature type="domain" description="CdaR GGDEF-like" evidence="3">
    <location>
        <begin position="150"/>
        <end position="261"/>
    </location>
</feature>
<keyword evidence="5" id="KW-1185">Reference proteome</keyword>
<evidence type="ECO:0000313" key="5">
    <source>
        <dbReference type="Proteomes" id="UP000241595"/>
    </source>
</evidence>
<gene>
    <name evidence="4" type="ORF">MTAB308_4115</name>
</gene>
<reference evidence="4 5" key="1">
    <citation type="submission" date="2017-01" db="EMBL/GenBank/DDBJ databases">
        <authorList>
            <consortium name="Urmite Genomes"/>
        </authorList>
    </citation>
    <scope>NUCLEOTIDE SEQUENCE [LARGE SCALE GENOMIC DNA]</scope>
    <source>
        <strain evidence="4 5">AB308</strain>
    </source>
</reference>
<evidence type="ECO:0000256" key="1">
    <source>
        <dbReference type="ARBA" id="ARBA00006754"/>
    </source>
</evidence>
<evidence type="ECO:0000313" key="4">
    <source>
        <dbReference type="EMBL" id="SPM30606.1"/>
    </source>
</evidence>
<proteinExistence type="inferred from homology"/>
<dbReference type="PANTHER" id="PTHR33744:SF1">
    <property type="entry name" value="DNA-BINDING TRANSCRIPTIONAL ACTIVATOR ADER"/>
    <property type="match status" value="1"/>
</dbReference>
<sequence>MRGLLLRLSTLDADAATALKVIAFFDALVERHAGMDALVRATSGLAECGCGMRLDGRQWRFGPTGNALTIEQECSVSGRAEFRANETAGCLWLERPGGPAPMDDLVLERASLAARILLNNQRSRPVAGLADPALMEAVLSTHESLVDRCRALRALGLASDQPLRVAAVRVAAGRDPAVDAIALIARLDPTRSAHVAVVGGIAAVLFQQKGTTCSPAPDLRNALRGRSQEQGLHAGVHVGVGANADCTDAERSWEQALTALRFAPPANTCLTVSDPGAAVVDYDELGVLALLAEIPPDRLTGNPYIAALNAFGATESGALDLATLEAYCRTGSLRQAAQILYLHHSTVASRLARVEEAMNWHLDDPAERFRAQLALWARRLVHPSAAPPGDG</sequence>
<dbReference type="STRING" id="1841859.GCA_900157385_04116"/>
<dbReference type="PANTHER" id="PTHR33744">
    <property type="entry name" value="CARBOHYDRATE DIACID REGULATOR"/>
    <property type="match status" value="1"/>
</dbReference>
<dbReference type="Gene3D" id="1.10.10.2840">
    <property type="entry name" value="PucR C-terminal helix-turn-helix domain"/>
    <property type="match status" value="1"/>
</dbReference>
<dbReference type="RefSeq" id="WP_077101668.1">
    <property type="nucleotide sequence ID" value="NZ_LT717701.1"/>
</dbReference>
<dbReference type="InterPro" id="IPR041522">
    <property type="entry name" value="CdaR_GGDEF"/>
</dbReference>